<proteinExistence type="predicted"/>
<reference evidence="2" key="3">
    <citation type="submission" date="2011-03" db="EMBL/GenBank/DDBJ databases">
        <title>Annotation of Magnaporthe poae ATCC 64411.</title>
        <authorList>
            <person name="Ma L.-J."/>
            <person name="Dead R."/>
            <person name="Young S.K."/>
            <person name="Zeng Q."/>
            <person name="Gargeya S."/>
            <person name="Fitzgerald M."/>
            <person name="Haas B."/>
            <person name="Abouelleil A."/>
            <person name="Alvarado L."/>
            <person name="Arachchi H.M."/>
            <person name="Berlin A."/>
            <person name="Brown A."/>
            <person name="Chapman S.B."/>
            <person name="Chen Z."/>
            <person name="Dunbar C."/>
            <person name="Freedman E."/>
            <person name="Gearin G."/>
            <person name="Gellesch M."/>
            <person name="Goldberg J."/>
            <person name="Griggs A."/>
            <person name="Gujja S."/>
            <person name="Heiman D."/>
            <person name="Howarth C."/>
            <person name="Larson L."/>
            <person name="Lui A."/>
            <person name="MacDonald P.J.P."/>
            <person name="Mehta T."/>
            <person name="Montmayeur A."/>
            <person name="Murphy C."/>
            <person name="Neiman D."/>
            <person name="Pearson M."/>
            <person name="Priest M."/>
            <person name="Roberts A."/>
            <person name="Saif S."/>
            <person name="Shea T."/>
            <person name="Shenoy N."/>
            <person name="Sisk P."/>
            <person name="Stolte C."/>
            <person name="Sykes S."/>
            <person name="Yandava C."/>
            <person name="Wortman J."/>
            <person name="Nusbaum C."/>
            <person name="Birren B."/>
        </authorList>
    </citation>
    <scope>NUCLEOTIDE SEQUENCE</scope>
    <source>
        <strain evidence="2">ATCC 64411</strain>
    </source>
</reference>
<accession>A0A0C4DQ59</accession>
<dbReference type="AlphaFoldDB" id="A0A0C4DQ59"/>
<keyword evidence="4" id="KW-1185">Reference proteome</keyword>
<evidence type="ECO:0000313" key="3">
    <source>
        <dbReference type="EnsemblFungi" id="MAPG_01997T0"/>
    </source>
</evidence>
<name>A0A0C4DQ59_MAGP6</name>
<evidence type="ECO:0000256" key="1">
    <source>
        <dbReference type="SAM" id="MobiDB-lite"/>
    </source>
</evidence>
<feature type="region of interest" description="Disordered" evidence="1">
    <location>
        <begin position="106"/>
        <end position="127"/>
    </location>
</feature>
<reference evidence="2" key="1">
    <citation type="submission" date="2010-05" db="EMBL/GenBank/DDBJ databases">
        <title>The Genome Sequence of Magnaporthe poae strain ATCC 64411.</title>
        <authorList>
            <consortium name="The Broad Institute Genome Sequencing Platform"/>
            <consortium name="Broad Institute Genome Sequencing Center for Infectious Disease"/>
            <person name="Ma L.-J."/>
            <person name="Dead R."/>
            <person name="Young S."/>
            <person name="Zeng Q."/>
            <person name="Koehrsen M."/>
            <person name="Alvarado L."/>
            <person name="Berlin A."/>
            <person name="Chapman S.B."/>
            <person name="Chen Z."/>
            <person name="Freedman E."/>
            <person name="Gellesch M."/>
            <person name="Goldberg J."/>
            <person name="Griggs A."/>
            <person name="Gujja S."/>
            <person name="Heilman E.R."/>
            <person name="Heiman D."/>
            <person name="Hepburn T."/>
            <person name="Howarth C."/>
            <person name="Jen D."/>
            <person name="Larson L."/>
            <person name="Mehta T."/>
            <person name="Neiman D."/>
            <person name="Pearson M."/>
            <person name="Roberts A."/>
            <person name="Saif S."/>
            <person name="Shea T."/>
            <person name="Shenoy N."/>
            <person name="Sisk P."/>
            <person name="Stolte C."/>
            <person name="Sykes S."/>
            <person name="Walk T."/>
            <person name="White J."/>
            <person name="Yandava C."/>
            <person name="Haas B."/>
            <person name="Nusbaum C."/>
            <person name="Birren B."/>
        </authorList>
    </citation>
    <scope>NUCLEOTIDE SEQUENCE</scope>
    <source>
        <strain evidence="2">ATCC 64411</strain>
    </source>
</reference>
<dbReference type="Proteomes" id="UP000011715">
    <property type="component" value="Unassembled WGS sequence"/>
</dbReference>
<dbReference type="EnsemblFungi" id="MAPG_01997T0">
    <property type="protein sequence ID" value="MAPG_01997T0"/>
    <property type="gene ID" value="MAPG_01997"/>
</dbReference>
<evidence type="ECO:0000313" key="2">
    <source>
        <dbReference type="EMBL" id="KLU82930.1"/>
    </source>
</evidence>
<reference evidence="4" key="2">
    <citation type="submission" date="2010-05" db="EMBL/GenBank/DDBJ databases">
        <title>The genome sequence of Magnaporthe poae strain ATCC 64411.</title>
        <authorList>
            <person name="Ma L.-J."/>
            <person name="Dead R."/>
            <person name="Young S."/>
            <person name="Zeng Q."/>
            <person name="Koehrsen M."/>
            <person name="Alvarado L."/>
            <person name="Berlin A."/>
            <person name="Chapman S.B."/>
            <person name="Chen Z."/>
            <person name="Freedman E."/>
            <person name="Gellesch M."/>
            <person name="Goldberg J."/>
            <person name="Griggs A."/>
            <person name="Gujja S."/>
            <person name="Heilman E.R."/>
            <person name="Heiman D."/>
            <person name="Hepburn T."/>
            <person name="Howarth C."/>
            <person name="Jen D."/>
            <person name="Larson L."/>
            <person name="Mehta T."/>
            <person name="Neiman D."/>
            <person name="Pearson M."/>
            <person name="Roberts A."/>
            <person name="Saif S."/>
            <person name="Shea T."/>
            <person name="Shenoy N."/>
            <person name="Sisk P."/>
            <person name="Stolte C."/>
            <person name="Sykes S."/>
            <person name="Walk T."/>
            <person name="White J."/>
            <person name="Yandava C."/>
            <person name="Haas B."/>
            <person name="Nusbaum C."/>
            <person name="Birren B."/>
        </authorList>
    </citation>
    <scope>NUCLEOTIDE SEQUENCE [LARGE SCALE GENOMIC DNA]</scope>
    <source>
        <strain evidence="4">ATCC 64411 / 73-15</strain>
    </source>
</reference>
<sequence length="127" mass="14032">MLAAQEDQAVLFSAKIHFPTPQRKKKKKDRTNHARTPGLGRCVVIPEIRGDGGIPSPPRQNPQGNKPGILVAIPLPAPCLLALGRQPWTYQGQEKGRVDKIFRFSTLKTEQTQNPWSSQTGKTRQGA</sequence>
<gene>
    <name evidence="2" type="ORF">MAPG_01997</name>
</gene>
<reference evidence="3" key="4">
    <citation type="journal article" date="2015" name="G3 (Bethesda)">
        <title>Genome sequences of three phytopathogenic species of the Magnaporthaceae family of fungi.</title>
        <authorList>
            <person name="Okagaki L.H."/>
            <person name="Nunes C.C."/>
            <person name="Sailsbery J."/>
            <person name="Clay B."/>
            <person name="Brown D."/>
            <person name="John T."/>
            <person name="Oh Y."/>
            <person name="Young N."/>
            <person name="Fitzgerald M."/>
            <person name="Haas B.J."/>
            <person name="Zeng Q."/>
            <person name="Young S."/>
            <person name="Adiconis X."/>
            <person name="Fan L."/>
            <person name="Levin J.Z."/>
            <person name="Mitchell T.K."/>
            <person name="Okubara P.A."/>
            <person name="Farman M.L."/>
            <person name="Kohn L.M."/>
            <person name="Birren B."/>
            <person name="Ma L.-J."/>
            <person name="Dean R.A."/>
        </authorList>
    </citation>
    <scope>NUCLEOTIDE SEQUENCE</scope>
    <source>
        <strain evidence="3">ATCC 64411 / 73-15</strain>
    </source>
</reference>
<feature type="region of interest" description="Disordered" evidence="1">
    <location>
        <begin position="15"/>
        <end position="68"/>
    </location>
</feature>
<organism evidence="3 4">
    <name type="scientific">Magnaporthiopsis poae (strain ATCC 64411 / 73-15)</name>
    <name type="common">Kentucky bluegrass fungus</name>
    <name type="synonym">Magnaporthe poae</name>
    <dbReference type="NCBI Taxonomy" id="644358"/>
    <lineage>
        <taxon>Eukaryota</taxon>
        <taxon>Fungi</taxon>
        <taxon>Dikarya</taxon>
        <taxon>Ascomycota</taxon>
        <taxon>Pezizomycotina</taxon>
        <taxon>Sordariomycetes</taxon>
        <taxon>Sordariomycetidae</taxon>
        <taxon>Magnaporthales</taxon>
        <taxon>Magnaporthaceae</taxon>
        <taxon>Magnaporthiopsis</taxon>
    </lineage>
</organism>
<dbReference type="EMBL" id="GL876967">
    <property type="protein sequence ID" value="KLU82930.1"/>
    <property type="molecule type" value="Genomic_DNA"/>
</dbReference>
<dbReference type="EMBL" id="ADBL01000504">
    <property type="status" value="NOT_ANNOTATED_CDS"/>
    <property type="molecule type" value="Genomic_DNA"/>
</dbReference>
<dbReference type="VEuPathDB" id="FungiDB:MAPG_01997"/>
<evidence type="ECO:0000313" key="4">
    <source>
        <dbReference type="Proteomes" id="UP000011715"/>
    </source>
</evidence>
<reference evidence="3" key="5">
    <citation type="submission" date="2015-06" db="UniProtKB">
        <authorList>
            <consortium name="EnsemblFungi"/>
        </authorList>
    </citation>
    <scope>IDENTIFICATION</scope>
    <source>
        <strain evidence="3">ATCC 64411</strain>
    </source>
</reference>
<protein>
    <submittedName>
        <fullName evidence="2 3">Uncharacterized protein</fullName>
    </submittedName>
</protein>